<keyword evidence="2" id="KW-0963">Cytoplasm</keyword>
<evidence type="ECO:0000256" key="4">
    <source>
        <dbReference type="ARBA" id="ARBA00022771"/>
    </source>
</evidence>
<dbReference type="Gene3D" id="4.10.60.30">
    <property type="entry name" value="Nanos, RNA-binding domain"/>
    <property type="match status" value="1"/>
</dbReference>
<evidence type="ECO:0000256" key="2">
    <source>
        <dbReference type="ARBA" id="ARBA00022490"/>
    </source>
</evidence>
<dbReference type="STRING" id="623744.A0A553P196"/>
<dbReference type="GO" id="GO:0006417">
    <property type="term" value="P:regulation of translation"/>
    <property type="evidence" value="ECO:0007669"/>
    <property type="project" value="UniProtKB-UniRule"/>
</dbReference>
<keyword evidence="6 8" id="KW-0810">Translation regulation</keyword>
<name>A0A553P196_9TELE</name>
<evidence type="ECO:0000313" key="11">
    <source>
        <dbReference type="EMBL" id="TRY71456.1"/>
    </source>
</evidence>
<comment type="subcellular location">
    <subcellularLocation>
        <location evidence="1">Cytoplasm</location>
    </subcellularLocation>
</comment>
<reference evidence="11 12" key="1">
    <citation type="journal article" date="2019" name="Sci. Data">
        <title>Hybrid genome assembly and annotation of Danionella translucida.</title>
        <authorList>
            <person name="Kadobianskyi M."/>
            <person name="Schulze L."/>
            <person name="Schuelke M."/>
            <person name="Judkewitz B."/>
        </authorList>
    </citation>
    <scope>NUCLEOTIDE SEQUENCE [LARGE SCALE GENOMIC DNA]</scope>
    <source>
        <strain evidence="11 12">Bolton</strain>
    </source>
</reference>
<feature type="compositionally biased region" description="Low complexity" evidence="9">
    <location>
        <begin position="60"/>
        <end position="81"/>
    </location>
</feature>
<feature type="domain" description="Nanos-type" evidence="10">
    <location>
        <begin position="84"/>
        <end position="138"/>
    </location>
</feature>
<dbReference type="InterPro" id="IPR038129">
    <property type="entry name" value="Nanos_sf"/>
</dbReference>
<keyword evidence="4 8" id="KW-0863">Zinc-finger</keyword>
<dbReference type="OrthoDB" id="5864971at2759"/>
<keyword evidence="5" id="KW-0862">Zinc</keyword>
<sequence>MERERENKPGLGNEGYFMMWRDYMGLRRTVTELQRANKSEEERVDAPPVAAPPFAAERPVRSWSCGSSGAFSTSSSSSSSSREGCGFCRQNGETIEVYQSHRLRGMDGRLICPVLRCYVCPICSATGDHAHTRQYCPRRKTAKE</sequence>
<dbReference type="GO" id="GO:0005737">
    <property type="term" value="C:cytoplasm"/>
    <property type="evidence" value="ECO:0007669"/>
    <property type="project" value="UniProtKB-SubCell"/>
</dbReference>
<evidence type="ECO:0000256" key="8">
    <source>
        <dbReference type="PROSITE-ProRule" id="PRU00855"/>
    </source>
</evidence>
<dbReference type="PROSITE" id="PS51522">
    <property type="entry name" value="ZF_NANOS"/>
    <property type="match status" value="1"/>
</dbReference>
<evidence type="ECO:0000256" key="7">
    <source>
        <dbReference type="ARBA" id="ARBA00022884"/>
    </source>
</evidence>
<comment type="caution">
    <text evidence="11">The sequence shown here is derived from an EMBL/GenBank/DDBJ whole genome shotgun (WGS) entry which is preliminary data.</text>
</comment>
<comment type="similarity">
    <text evidence="8">Belongs to the nanos family.</text>
</comment>
<dbReference type="EMBL" id="SRMA01026751">
    <property type="protein sequence ID" value="TRY71456.1"/>
    <property type="molecule type" value="Genomic_DNA"/>
</dbReference>
<evidence type="ECO:0000313" key="12">
    <source>
        <dbReference type="Proteomes" id="UP000316079"/>
    </source>
</evidence>
<protein>
    <recommendedName>
        <fullName evidence="10">Nanos-type domain-containing protein</fullName>
    </recommendedName>
</protein>
<accession>A0A553P196</accession>
<feature type="region of interest" description="Disordered" evidence="9">
    <location>
        <begin position="60"/>
        <end position="85"/>
    </location>
</feature>
<evidence type="ECO:0000259" key="10">
    <source>
        <dbReference type="PROSITE" id="PS51522"/>
    </source>
</evidence>
<dbReference type="GO" id="GO:0003723">
    <property type="term" value="F:RNA binding"/>
    <property type="evidence" value="ECO:0007669"/>
    <property type="project" value="UniProtKB-UniRule"/>
</dbReference>
<organism evidence="11 12">
    <name type="scientific">Danionella cerebrum</name>
    <dbReference type="NCBI Taxonomy" id="2873325"/>
    <lineage>
        <taxon>Eukaryota</taxon>
        <taxon>Metazoa</taxon>
        <taxon>Chordata</taxon>
        <taxon>Craniata</taxon>
        <taxon>Vertebrata</taxon>
        <taxon>Euteleostomi</taxon>
        <taxon>Actinopterygii</taxon>
        <taxon>Neopterygii</taxon>
        <taxon>Teleostei</taxon>
        <taxon>Ostariophysi</taxon>
        <taxon>Cypriniformes</taxon>
        <taxon>Danionidae</taxon>
        <taxon>Danioninae</taxon>
        <taxon>Danionella</taxon>
    </lineage>
</organism>
<evidence type="ECO:0000256" key="6">
    <source>
        <dbReference type="ARBA" id="ARBA00022845"/>
    </source>
</evidence>
<keyword evidence="12" id="KW-1185">Reference proteome</keyword>
<evidence type="ECO:0000256" key="5">
    <source>
        <dbReference type="ARBA" id="ARBA00022833"/>
    </source>
</evidence>
<dbReference type="Pfam" id="PF05741">
    <property type="entry name" value="zf-nanos"/>
    <property type="match status" value="1"/>
</dbReference>
<evidence type="ECO:0000256" key="9">
    <source>
        <dbReference type="SAM" id="MobiDB-lite"/>
    </source>
</evidence>
<dbReference type="InterPro" id="IPR008705">
    <property type="entry name" value="Nanos/Xcar2"/>
</dbReference>
<dbReference type="Proteomes" id="UP000316079">
    <property type="component" value="Unassembled WGS sequence"/>
</dbReference>
<dbReference type="PANTHER" id="PTHR12887">
    <property type="entry name" value="NANOS PROTEIN"/>
    <property type="match status" value="1"/>
</dbReference>
<dbReference type="AlphaFoldDB" id="A0A553P196"/>
<dbReference type="InterPro" id="IPR024161">
    <property type="entry name" value="Znf_nanos-typ"/>
</dbReference>
<evidence type="ECO:0000256" key="1">
    <source>
        <dbReference type="ARBA" id="ARBA00004496"/>
    </source>
</evidence>
<dbReference type="GO" id="GO:0008270">
    <property type="term" value="F:zinc ion binding"/>
    <property type="evidence" value="ECO:0007669"/>
    <property type="project" value="UniProtKB-KW"/>
</dbReference>
<keyword evidence="7 8" id="KW-0694">RNA-binding</keyword>
<keyword evidence="3" id="KW-0479">Metal-binding</keyword>
<proteinExistence type="inferred from homology"/>
<evidence type="ECO:0000256" key="3">
    <source>
        <dbReference type="ARBA" id="ARBA00022723"/>
    </source>
</evidence>
<gene>
    <name evidence="11" type="ORF">DNTS_011728</name>
</gene>